<dbReference type="GO" id="GO:0043565">
    <property type="term" value="F:sequence-specific DNA binding"/>
    <property type="evidence" value="ECO:0007669"/>
    <property type="project" value="TreeGrafter"/>
</dbReference>
<evidence type="ECO:0000256" key="4">
    <source>
        <dbReference type="ARBA" id="ARBA00023163"/>
    </source>
</evidence>
<dbReference type="EMBL" id="MLCB01000178">
    <property type="protein sequence ID" value="OJI92495.1"/>
    <property type="molecule type" value="Genomic_DNA"/>
</dbReference>
<keyword evidence="4" id="KW-0804">Transcription</keyword>
<evidence type="ECO:0000256" key="1">
    <source>
        <dbReference type="ARBA" id="ARBA00009437"/>
    </source>
</evidence>
<evidence type="ECO:0000259" key="5">
    <source>
        <dbReference type="PROSITE" id="PS50931"/>
    </source>
</evidence>
<evidence type="ECO:0000256" key="3">
    <source>
        <dbReference type="ARBA" id="ARBA00023125"/>
    </source>
</evidence>
<name>A0A1L9NT71_9RHOB</name>
<keyword evidence="2" id="KW-0805">Transcription regulation</keyword>
<dbReference type="SUPFAM" id="SSF53850">
    <property type="entry name" value="Periplasmic binding protein-like II"/>
    <property type="match status" value="1"/>
</dbReference>
<gene>
    <name evidence="6" type="primary">gcvA_4</name>
    <name evidence="6" type="ORF">PFRI_32800</name>
</gene>
<dbReference type="PANTHER" id="PTHR30537">
    <property type="entry name" value="HTH-TYPE TRANSCRIPTIONAL REGULATOR"/>
    <property type="match status" value="1"/>
</dbReference>
<dbReference type="GO" id="GO:0003700">
    <property type="term" value="F:DNA-binding transcription factor activity"/>
    <property type="evidence" value="ECO:0007669"/>
    <property type="project" value="InterPro"/>
</dbReference>
<dbReference type="Gene3D" id="3.40.190.10">
    <property type="entry name" value="Periplasmic binding protein-like II"/>
    <property type="match status" value="2"/>
</dbReference>
<dbReference type="AlphaFoldDB" id="A0A1L9NT71"/>
<protein>
    <submittedName>
        <fullName evidence="6">Glycine cleavage system transcriptional activator</fullName>
    </submittedName>
</protein>
<dbReference type="InterPro" id="IPR036390">
    <property type="entry name" value="WH_DNA-bd_sf"/>
</dbReference>
<evidence type="ECO:0000313" key="7">
    <source>
        <dbReference type="Proteomes" id="UP000184514"/>
    </source>
</evidence>
<dbReference type="GO" id="GO:0006351">
    <property type="term" value="P:DNA-templated transcription"/>
    <property type="evidence" value="ECO:0007669"/>
    <property type="project" value="TreeGrafter"/>
</dbReference>
<reference evidence="6 7" key="1">
    <citation type="submission" date="2016-10" db="EMBL/GenBank/DDBJ databases">
        <title>Genome sequence of Planktotalea frisia SH6-1.</title>
        <authorList>
            <person name="Poehlein A."/>
            <person name="Bakenhus I."/>
            <person name="Voget S."/>
            <person name="Brinkhoff T."/>
            <person name="Simon M."/>
        </authorList>
    </citation>
    <scope>NUCLEOTIDE SEQUENCE [LARGE SCALE GENOMIC DNA]</scope>
    <source>
        <strain evidence="6 7">SH6-1</strain>
    </source>
</reference>
<organism evidence="6 7">
    <name type="scientific">Planktotalea frisia</name>
    <dbReference type="NCBI Taxonomy" id="696762"/>
    <lineage>
        <taxon>Bacteria</taxon>
        <taxon>Pseudomonadati</taxon>
        <taxon>Pseudomonadota</taxon>
        <taxon>Alphaproteobacteria</taxon>
        <taxon>Rhodobacterales</taxon>
        <taxon>Paracoccaceae</taxon>
        <taxon>Planktotalea</taxon>
    </lineage>
</organism>
<dbReference type="InterPro" id="IPR058163">
    <property type="entry name" value="LysR-type_TF_proteobact-type"/>
</dbReference>
<sequence length="288" mass="31061">MNWRSMPPLSALRAFEAYASFGSLQKAGDALSVSHAAISQQIRNLETHLNVALLDRSGRQAQLTDDGLALAAELKRGFEAIGNEVQRLTTKDAERPLIVSTTPSFAANWLVPRLADFRAKHPQIDVVIDANPSISEFGPNGPDVAIRFGQGGWNGVEALLLVTTRRFAVAAPSFICDDCPTSPADLARFPLLQEVGTSESSLWLAKHGVCDAGQGGVTVLPGNLTLDAARMGQGITVTAGIWVQGDIESGRLVKLFEDDEDFGYYIVTRTGVQRASLKAFTKWLRAQV</sequence>
<feature type="domain" description="HTH lysR-type" evidence="5">
    <location>
        <begin position="7"/>
        <end position="64"/>
    </location>
</feature>
<dbReference type="RefSeq" id="WP_072631789.1">
    <property type="nucleotide sequence ID" value="NZ_JABBAN010000256.1"/>
</dbReference>
<dbReference type="OrthoDB" id="9813056at2"/>
<evidence type="ECO:0000256" key="2">
    <source>
        <dbReference type="ARBA" id="ARBA00023015"/>
    </source>
</evidence>
<dbReference type="SUPFAM" id="SSF46785">
    <property type="entry name" value="Winged helix' DNA-binding domain"/>
    <property type="match status" value="1"/>
</dbReference>
<dbReference type="InterPro" id="IPR036388">
    <property type="entry name" value="WH-like_DNA-bd_sf"/>
</dbReference>
<dbReference type="STRING" id="696762.PFRI_32800"/>
<dbReference type="Gene3D" id="1.10.10.10">
    <property type="entry name" value="Winged helix-like DNA-binding domain superfamily/Winged helix DNA-binding domain"/>
    <property type="match status" value="1"/>
</dbReference>
<keyword evidence="7" id="KW-1185">Reference proteome</keyword>
<dbReference type="Pfam" id="PF00126">
    <property type="entry name" value="HTH_1"/>
    <property type="match status" value="1"/>
</dbReference>
<accession>A0A1L9NT71</accession>
<proteinExistence type="inferred from homology"/>
<dbReference type="PANTHER" id="PTHR30537:SF79">
    <property type="entry name" value="TRANSCRIPTIONAL REGULATOR-RELATED"/>
    <property type="match status" value="1"/>
</dbReference>
<dbReference type="InterPro" id="IPR000847">
    <property type="entry name" value="LysR_HTH_N"/>
</dbReference>
<evidence type="ECO:0000313" key="6">
    <source>
        <dbReference type="EMBL" id="OJI92495.1"/>
    </source>
</evidence>
<dbReference type="InterPro" id="IPR005119">
    <property type="entry name" value="LysR_subst-bd"/>
</dbReference>
<dbReference type="PROSITE" id="PS50931">
    <property type="entry name" value="HTH_LYSR"/>
    <property type="match status" value="1"/>
</dbReference>
<comment type="caution">
    <text evidence="6">The sequence shown here is derived from an EMBL/GenBank/DDBJ whole genome shotgun (WGS) entry which is preliminary data.</text>
</comment>
<dbReference type="Proteomes" id="UP000184514">
    <property type="component" value="Unassembled WGS sequence"/>
</dbReference>
<dbReference type="Pfam" id="PF03466">
    <property type="entry name" value="LysR_substrate"/>
    <property type="match status" value="1"/>
</dbReference>
<keyword evidence="3" id="KW-0238">DNA-binding</keyword>
<comment type="similarity">
    <text evidence="1">Belongs to the LysR transcriptional regulatory family.</text>
</comment>